<name>A0A8T2RUY5_CERRI</name>
<proteinExistence type="predicted"/>
<keyword evidence="2" id="KW-1185">Reference proteome</keyword>
<dbReference type="Proteomes" id="UP000825935">
    <property type="component" value="Chromosome 24"/>
</dbReference>
<sequence>MGQASEEAEAVTMIWAAETETEAVEQAAAATNAEGIAPGAGEAELAGQIGEVGSVAQSATWADVTVRTHAGVDFAVQTAEEAIVAIQAEAEVNATRSASAEVDSAIRGTAEAGIRVHQAVVEVDTLTNAAGMVTSYMAECGTFPTSEVDSETHALVGSHIEIEIVDKDVLSVKNGAEVAQAGVNRMGEVHAMEQADDLACETRRNGSASNAGYMADSVEVTAGAESFLQSTEMEVETVADCSEAAKNSDVAADSNEMPHRGELGSVSYRNVQVGSILIPAETDDPTQAVAGVHVDATVSAEGKHDSLSITATEADSCAAQVDKNMSLLDTAKAMELEGTEQPLAGAAELEHIKEVSCAGMVIDTTSQGDTVNQVDADA</sequence>
<dbReference type="EMBL" id="CM035429">
    <property type="protein sequence ID" value="KAH7299721.1"/>
    <property type="molecule type" value="Genomic_DNA"/>
</dbReference>
<organism evidence="1 2">
    <name type="scientific">Ceratopteris richardii</name>
    <name type="common">Triangle waterfern</name>
    <dbReference type="NCBI Taxonomy" id="49495"/>
    <lineage>
        <taxon>Eukaryota</taxon>
        <taxon>Viridiplantae</taxon>
        <taxon>Streptophyta</taxon>
        <taxon>Embryophyta</taxon>
        <taxon>Tracheophyta</taxon>
        <taxon>Polypodiopsida</taxon>
        <taxon>Polypodiidae</taxon>
        <taxon>Polypodiales</taxon>
        <taxon>Pteridineae</taxon>
        <taxon>Pteridaceae</taxon>
        <taxon>Parkerioideae</taxon>
        <taxon>Ceratopteris</taxon>
    </lineage>
</organism>
<reference evidence="1" key="1">
    <citation type="submission" date="2021-08" db="EMBL/GenBank/DDBJ databases">
        <title>WGS assembly of Ceratopteris richardii.</title>
        <authorList>
            <person name="Marchant D.B."/>
            <person name="Chen G."/>
            <person name="Jenkins J."/>
            <person name="Shu S."/>
            <person name="Leebens-Mack J."/>
            <person name="Grimwood J."/>
            <person name="Schmutz J."/>
            <person name="Soltis P."/>
            <person name="Soltis D."/>
            <person name="Chen Z.-H."/>
        </authorList>
    </citation>
    <scope>NUCLEOTIDE SEQUENCE</scope>
    <source>
        <strain evidence="1">Whitten #5841</strain>
        <tissue evidence="1">Leaf</tissue>
    </source>
</reference>
<evidence type="ECO:0000313" key="2">
    <source>
        <dbReference type="Proteomes" id="UP000825935"/>
    </source>
</evidence>
<evidence type="ECO:0000313" key="1">
    <source>
        <dbReference type="EMBL" id="KAH7299721.1"/>
    </source>
</evidence>
<gene>
    <name evidence="1" type="ORF">KP509_24G026100</name>
</gene>
<protein>
    <submittedName>
        <fullName evidence="1">Uncharacterized protein</fullName>
    </submittedName>
</protein>
<comment type="caution">
    <text evidence="1">The sequence shown here is derived from an EMBL/GenBank/DDBJ whole genome shotgun (WGS) entry which is preliminary data.</text>
</comment>
<dbReference type="AlphaFoldDB" id="A0A8T2RUY5"/>
<accession>A0A8T2RUY5</accession>